<name>A0ABD7TIF1_9PSED</name>
<evidence type="ECO:0000313" key="3">
    <source>
        <dbReference type="Proteomes" id="UP001056907"/>
    </source>
</evidence>
<organism evidence="2 3">
    <name type="scientific">Pseudomonas pergaminensis</name>
    <dbReference type="NCBI Taxonomy" id="2853159"/>
    <lineage>
        <taxon>Bacteria</taxon>
        <taxon>Pseudomonadati</taxon>
        <taxon>Pseudomonadota</taxon>
        <taxon>Gammaproteobacteria</taxon>
        <taxon>Pseudomonadales</taxon>
        <taxon>Pseudomonadaceae</taxon>
        <taxon>Pseudomonas</taxon>
    </lineage>
</organism>
<reference evidence="2" key="1">
    <citation type="journal article" date="2022" name="Front. Plant Sci.">
        <title>Agronomic efficiency and genome mining analysis of the wheat-biostimulant rhizospheric bacterium Pseudomonas pergaminensis sp. nov. strain 1008T.</title>
        <authorList>
            <person name="Diaz M."/>
            <person name="Bach T."/>
            <person name="Gonzalez Anta G."/>
            <person name="Agaras B."/>
            <person name="Wibberg D."/>
            <person name="Noguera F."/>
            <person name="Canciani W."/>
            <person name="Valverde C."/>
        </authorList>
    </citation>
    <scope>NUCLEOTIDE SEQUENCE</scope>
    <source>
        <strain evidence="2">1008</strain>
    </source>
</reference>
<evidence type="ECO:0000313" key="2">
    <source>
        <dbReference type="EMBL" id="USW01464.1"/>
    </source>
</evidence>
<feature type="chain" id="PRO_5044778383" evidence="1">
    <location>
        <begin position="21"/>
        <end position="74"/>
    </location>
</feature>
<dbReference type="EMBL" id="CP078013">
    <property type="protein sequence ID" value="USW01464.1"/>
    <property type="molecule type" value="Genomic_DNA"/>
</dbReference>
<dbReference type="InterPro" id="IPR021245">
    <property type="entry name" value="DUF2790"/>
</dbReference>
<evidence type="ECO:0000256" key="1">
    <source>
        <dbReference type="SAM" id="SignalP"/>
    </source>
</evidence>
<dbReference type="Proteomes" id="UP001056907">
    <property type="component" value="Chromosome"/>
</dbReference>
<sequence length="74" mass="8052">MKWNTLIAVSLLAFAVNAHADAQPKPDIQRVLATVEDTGNSCGIVNARMTYLDSHGQKQVLDYKKFADNCAEGS</sequence>
<gene>
    <name evidence="2" type="ORF">KUA23_01515</name>
</gene>
<dbReference type="AlphaFoldDB" id="A0ABD7TIF1"/>
<proteinExistence type="predicted"/>
<dbReference type="KEGG" id="ppeg:KUA23_01515"/>
<feature type="signal peptide" evidence="1">
    <location>
        <begin position="1"/>
        <end position="20"/>
    </location>
</feature>
<dbReference type="Pfam" id="PF10976">
    <property type="entry name" value="DUF2790"/>
    <property type="match status" value="1"/>
</dbReference>
<dbReference type="RefSeq" id="WP_252993351.1">
    <property type="nucleotide sequence ID" value="NZ_CP078013.2"/>
</dbReference>
<protein>
    <submittedName>
        <fullName evidence="2">DUF2790 domain-containing protein</fullName>
    </submittedName>
</protein>
<keyword evidence="1" id="KW-0732">Signal</keyword>
<dbReference type="Gene3D" id="2.30.140.50">
    <property type="entry name" value="Protein of unknown function DUF2790"/>
    <property type="match status" value="1"/>
</dbReference>
<accession>A0ABD7TIF1</accession>
<reference evidence="2" key="2">
    <citation type="submission" date="2024-04" db="EMBL/GenBank/DDBJ databases">
        <authorList>
            <person name="Diaz M."/>
            <person name="Bach T."/>
            <person name="Gonzalez Anta G."/>
            <person name="Agaras B."/>
            <person name="Wibberg D."/>
            <person name="Noguera F."/>
            <person name="Canciani W."/>
            <person name="Ybarra T."/>
            <person name="Nunez M.L."/>
            <person name="Valverde C."/>
        </authorList>
    </citation>
    <scope>NUCLEOTIDE SEQUENCE</scope>
    <source>
        <strain evidence="2">1008</strain>
    </source>
</reference>